<proteinExistence type="predicted"/>
<dbReference type="Gene3D" id="3.40.570.10">
    <property type="entry name" value="Extracellular Endonuclease, subunit A"/>
    <property type="match status" value="1"/>
</dbReference>
<dbReference type="Proteomes" id="UP000584670">
    <property type="component" value="Unassembled WGS sequence"/>
</dbReference>
<name>A0A7X1MEQ5_9ACTN</name>
<feature type="domain" description="Teneurin-like YD-shell" evidence="5">
    <location>
        <begin position="1043"/>
        <end position="1121"/>
    </location>
</feature>
<keyword evidence="1" id="KW-0677">Repeat</keyword>
<dbReference type="RefSeq" id="WP_186288159.1">
    <property type="nucleotide sequence ID" value="NZ_JACMSF010000125.1"/>
</dbReference>
<feature type="transmembrane region" description="Helical" evidence="2">
    <location>
        <begin position="7"/>
        <end position="37"/>
    </location>
</feature>
<dbReference type="Pfam" id="PF25023">
    <property type="entry name" value="TEN_YD-shell"/>
    <property type="match status" value="2"/>
</dbReference>
<dbReference type="PANTHER" id="PTHR32305">
    <property type="match status" value="1"/>
</dbReference>
<feature type="non-terminal residue" evidence="6">
    <location>
        <position position="1"/>
    </location>
</feature>
<dbReference type="NCBIfam" id="TIGR03696">
    <property type="entry name" value="Rhs_assc_core"/>
    <property type="match status" value="1"/>
</dbReference>
<comment type="caution">
    <text evidence="6">The sequence shown here is derived from an EMBL/GenBank/DDBJ whole genome shotgun (WGS) entry which is preliminary data.</text>
</comment>
<sequence length="1289" mass="140467">IVAVCKVVVAVVGVIAMIIGGPILAAIVIVGGLIVLADTLYKYSKGQAGLLDVAFAAMDCIPGMKGLTTLGGLARGMKGLKGLKGMAAGLRGLGKSARGMIADGAKGAYNRVKSVVRSKGSDPVDMATGAMFLPQTDVELPGMLPLAFTRRVASDYRCGWWFGPTWASTVDQRLETDEDGVVLVTEDGLLLSYPHPAGPHVSVMPDTGPRLPLTRLEDGGYSVEDPLTGHTRHFTRPENGIALLARITDRNQHAITFDYDDQGTPLAIRHSGGYNLKFTVDDGHITALSLADAGQDGTDVVLKRYGYTDGRLTEVVNSSGLPLRFTYDDRSRVTSWTDTNGSRYDYTYDVQDRCVAEGGEAGHISITLAYDATDPAWPGCRLTTLTTAEGAVSRFVVNEVSQVVAEIDPLGNTTHTGYDEHHHVVSRTDELGYRTTVTRDEAGHPSEVVRADGAVFRFEYSAAGLLTCIGRPDGLAWRRTYDERGNCTAMRDPAGSVTRFTYDESGSLTQVVDALGGTRTVRCDAAGLPVATTDARGATTTWKRDAFGRIVEYVDPLGAVTLLGWTVEGLLTWMVTADGAVESWAYDGEGNCVSHTTPSGDVTRFEYTHFDLPSARTGPDGARYEFIHDRNLRLVQVLSPQGLTWTYEHDAAGRLVAETDFDGRTLAYEHDAAGRLTSRVDLLGNTVRYAYDAIGNLVEKSHGDRITHFTYDLNRHLVAAAAPGVEMVLSRDATGQVTCETVNGRRLRYVYDLLGRVTRRTTPSGATTRWTYDMAGNRTRLDASGREIRFQHDWSGLETARQLGDSTVFTQAYDPLGRLTEQKLMSGDDERIHRAYSYAEDGNLVGIEDSRSGSRRFALDAAHRVTAVSAENWTETYAYDEAGNLTAAHWPARHPGAEAVGPRSYTGTSITHAGRTRYTHDALGRVVRRQKKYLSGRTEVWHYTWDTENRLLSVTTPDGTSWRYLYDPLGRRIAKQRMAVDSGSVVEQTDFTWDGVVLCEQTARTGSVSPLVVTTWDHDGIRPIAQTERLLAADASQEEIDARFFSIATDLIGTPTELIDDRGNTAWRQRATLWGLTAWNTDASAYTPLRFPGQYFDPETGMHYNYFRYYDPETARYLTPDPLGLAPAPNPVAYVPNPQTGLDLVGLSPYYSEIAPNGQRGPAYAVVTPQTLDDAAAGLIGSPPGRGARYAPPGFQGGAAGHSRGHLIGQQFGGDGRDMRNIVTQGSSQNNGPISDAEDLIADHVRSTRNTVTMSVTPEYANGGDVPSHVVIEAVDDFGWSFRRRLPNL</sequence>
<dbReference type="InterPro" id="IPR056823">
    <property type="entry name" value="TEN-like_YD-shell"/>
</dbReference>
<dbReference type="InterPro" id="IPR044929">
    <property type="entry name" value="DNA/RNA_non-sp_Endonuclease_sf"/>
</dbReference>
<dbReference type="PRINTS" id="PR00394">
    <property type="entry name" value="RHSPROTEIN"/>
</dbReference>
<keyword evidence="2" id="KW-1133">Transmembrane helix</keyword>
<dbReference type="Pfam" id="PF05593">
    <property type="entry name" value="RHS_repeat"/>
    <property type="match status" value="8"/>
</dbReference>
<dbReference type="Gene3D" id="2.180.10.10">
    <property type="entry name" value="RHS repeat-associated core"/>
    <property type="match status" value="3"/>
</dbReference>
<evidence type="ECO:0000259" key="4">
    <source>
        <dbReference type="Pfam" id="PF20148"/>
    </source>
</evidence>
<dbReference type="GO" id="GO:0004519">
    <property type="term" value="F:endonuclease activity"/>
    <property type="evidence" value="ECO:0007669"/>
    <property type="project" value="UniProtKB-KW"/>
</dbReference>
<dbReference type="NCBIfam" id="TIGR01643">
    <property type="entry name" value="YD_repeat_2x"/>
    <property type="match status" value="12"/>
</dbReference>
<evidence type="ECO:0000259" key="5">
    <source>
        <dbReference type="Pfam" id="PF25023"/>
    </source>
</evidence>
<keyword evidence="2" id="KW-0812">Transmembrane</keyword>
<evidence type="ECO:0000313" key="7">
    <source>
        <dbReference type="Proteomes" id="UP000584670"/>
    </source>
</evidence>
<organism evidence="6 7">
    <name type="scientific">Streptomyces cupreus</name>
    <dbReference type="NCBI Taxonomy" id="2759956"/>
    <lineage>
        <taxon>Bacteria</taxon>
        <taxon>Bacillati</taxon>
        <taxon>Actinomycetota</taxon>
        <taxon>Actinomycetes</taxon>
        <taxon>Kitasatosporales</taxon>
        <taxon>Streptomycetaceae</taxon>
        <taxon>Streptomyces</taxon>
    </lineage>
</organism>
<evidence type="ECO:0000259" key="3">
    <source>
        <dbReference type="Pfam" id="PF13930"/>
    </source>
</evidence>
<dbReference type="InterPro" id="IPR022385">
    <property type="entry name" value="Rhs_assc_core"/>
</dbReference>
<dbReference type="EMBL" id="JACMSF010000125">
    <property type="protein sequence ID" value="MBC2908243.1"/>
    <property type="molecule type" value="Genomic_DNA"/>
</dbReference>
<gene>
    <name evidence="6" type="ORF">H4N64_43500</name>
</gene>
<reference evidence="6 7" key="1">
    <citation type="submission" date="2020-08" db="EMBL/GenBank/DDBJ databases">
        <title>Streptomyces sp. PSKA01 genome sequencing and assembly.</title>
        <authorList>
            <person name="Mandal S."/>
            <person name="Maiti P.K."/>
            <person name="Das P."/>
        </authorList>
    </citation>
    <scope>NUCLEOTIDE SEQUENCE [LARGE SCALE GENOMIC DNA]</scope>
    <source>
        <strain evidence="6 7">PSKA01</strain>
    </source>
</reference>
<dbReference type="InterPro" id="IPR045351">
    <property type="entry name" value="DUF6531"/>
</dbReference>
<feature type="domain" description="Type VII secretion system protein EssD-like" evidence="3">
    <location>
        <begin position="1191"/>
        <end position="1274"/>
    </location>
</feature>
<keyword evidence="2" id="KW-0472">Membrane</keyword>
<dbReference type="PANTHER" id="PTHR32305:SF15">
    <property type="entry name" value="PROTEIN RHSA-RELATED"/>
    <property type="match status" value="1"/>
</dbReference>
<feature type="domain" description="DUF6531" evidence="4">
    <location>
        <begin position="122"/>
        <end position="193"/>
    </location>
</feature>
<protein>
    <submittedName>
        <fullName evidence="6">DNA/RNA non-specific endonuclease</fullName>
    </submittedName>
</protein>
<feature type="domain" description="Teneurin-like YD-shell" evidence="5">
    <location>
        <begin position="809"/>
        <end position="977"/>
    </location>
</feature>
<evidence type="ECO:0000256" key="2">
    <source>
        <dbReference type="SAM" id="Phobius"/>
    </source>
</evidence>
<dbReference type="InterPro" id="IPR031325">
    <property type="entry name" value="RHS_repeat"/>
</dbReference>
<keyword evidence="6" id="KW-0255">Endonuclease</keyword>
<keyword evidence="7" id="KW-1185">Reference proteome</keyword>
<dbReference type="InterPro" id="IPR006530">
    <property type="entry name" value="YD"/>
</dbReference>
<dbReference type="InterPro" id="IPR044927">
    <property type="entry name" value="Endonuclea_NS_2"/>
</dbReference>
<evidence type="ECO:0000313" key="6">
    <source>
        <dbReference type="EMBL" id="MBC2908243.1"/>
    </source>
</evidence>
<keyword evidence="6" id="KW-0540">Nuclease</keyword>
<evidence type="ECO:0000256" key="1">
    <source>
        <dbReference type="ARBA" id="ARBA00022737"/>
    </source>
</evidence>
<dbReference type="Pfam" id="PF13930">
    <property type="entry name" value="Endonuclea_NS_2"/>
    <property type="match status" value="1"/>
</dbReference>
<dbReference type="Pfam" id="PF20148">
    <property type="entry name" value="DUF6531"/>
    <property type="match status" value="1"/>
</dbReference>
<keyword evidence="6" id="KW-0378">Hydrolase</keyword>
<dbReference type="InterPro" id="IPR050708">
    <property type="entry name" value="T6SS_VgrG/RHS"/>
</dbReference>
<accession>A0A7X1MEQ5</accession>